<name>A0AAV1RX13_9ROSI</name>
<protein>
    <submittedName>
        <fullName evidence="1">Uncharacterized protein</fullName>
    </submittedName>
</protein>
<dbReference type="EMBL" id="CAWUPB010001159">
    <property type="protein sequence ID" value="CAK7340375.1"/>
    <property type="molecule type" value="Genomic_DNA"/>
</dbReference>
<keyword evidence="2" id="KW-1185">Reference proteome</keyword>
<proteinExistence type="predicted"/>
<gene>
    <name evidence="1" type="ORF">DCAF_LOCUS15457</name>
</gene>
<accession>A0AAV1RX13</accession>
<organism evidence="1 2">
    <name type="scientific">Dovyalis caffra</name>
    <dbReference type="NCBI Taxonomy" id="77055"/>
    <lineage>
        <taxon>Eukaryota</taxon>
        <taxon>Viridiplantae</taxon>
        <taxon>Streptophyta</taxon>
        <taxon>Embryophyta</taxon>
        <taxon>Tracheophyta</taxon>
        <taxon>Spermatophyta</taxon>
        <taxon>Magnoliopsida</taxon>
        <taxon>eudicotyledons</taxon>
        <taxon>Gunneridae</taxon>
        <taxon>Pentapetalae</taxon>
        <taxon>rosids</taxon>
        <taxon>fabids</taxon>
        <taxon>Malpighiales</taxon>
        <taxon>Salicaceae</taxon>
        <taxon>Flacourtieae</taxon>
        <taxon>Dovyalis</taxon>
    </lineage>
</organism>
<evidence type="ECO:0000313" key="2">
    <source>
        <dbReference type="Proteomes" id="UP001314170"/>
    </source>
</evidence>
<comment type="caution">
    <text evidence="1">The sequence shown here is derived from an EMBL/GenBank/DDBJ whole genome shotgun (WGS) entry which is preliminary data.</text>
</comment>
<evidence type="ECO:0000313" key="1">
    <source>
        <dbReference type="EMBL" id="CAK7340375.1"/>
    </source>
</evidence>
<sequence>MSRREVLRKTFVSNNSRMETPWSCFPKSILPTGLQAGRMDAKVTALGITSFGSWVQDGSGCGEDFVGPHA</sequence>
<dbReference type="Proteomes" id="UP001314170">
    <property type="component" value="Unassembled WGS sequence"/>
</dbReference>
<dbReference type="AlphaFoldDB" id="A0AAV1RX13"/>
<reference evidence="1 2" key="1">
    <citation type="submission" date="2024-01" db="EMBL/GenBank/DDBJ databases">
        <authorList>
            <person name="Waweru B."/>
        </authorList>
    </citation>
    <scope>NUCLEOTIDE SEQUENCE [LARGE SCALE GENOMIC DNA]</scope>
</reference>